<keyword evidence="2" id="KW-0732">Signal</keyword>
<dbReference type="EMBL" id="JAZDUA010000164">
    <property type="protein sequence ID" value="KAK7865861.1"/>
    <property type="molecule type" value="Genomic_DNA"/>
</dbReference>
<dbReference type="Proteomes" id="UP001378592">
    <property type="component" value="Unassembled WGS sequence"/>
</dbReference>
<feature type="region of interest" description="Disordered" evidence="1">
    <location>
        <begin position="63"/>
        <end position="105"/>
    </location>
</feature>
<evidence type="ECO:0000256" key="1">
    <source>
        <dbReference type="SAM" id="MobiDB-lite"/>
    </source>
</evidence>
<name>A0AAN9Z5Z5_9ORTH</name>
<dbReference type="AlphaFoldDB" id="A0AAN9Z5Z5"/>
<proteinExistence type="predicted"/>
<evidence type="ECO:0008006" key="5">
    <source>
        <dbReference type="Google" id="ProtNLM"/>
    </source>
</evidence>
<feature type="chain" id="PRO_5042880797" description="Accessory gland protein" evidence="2">
    <location>
        <begin position="34"/>
        <end position="126"/>
    </location>
</feature>
<accession>A0AAN9Z5Z5</accession>
<evidence type="ECO:0000313" key="3">
    <source>
        <dbReference type="EMBL" id="KAK7865861.1"/>
    </source>
</evidence>
<gene>
    <name evidence="3" type="ORF">R5R35_003977</name>
</gene>
<evidence type="ECO:0000256" key="2">
    <source>
        <dbReference type="SAM" id="SignalP"/>
    </source>
</evidence>
<feature type="signal peptide" evidence="2">
    <location>
        <begin position="1"/>
        <end position="33"/>
    </location>
</feature>
<reference evidence="3 4" key="1">
    <citation type="submission" date="2024-03" db="EMBL/GenBank/DDBJ databases">
        <title>The genome assembly and annotation of the cricket Gryllus longicercus Weissman &amp; Gray.</title>
        <authorList>
            <person name="Szrajer S."/>
            <person name="Gray D."/>
            <person name="Ylla G."/>
        </authorList>
    </citation>
    <scope>NUCLEOTIDE SEQUENCE [LARGE SCALE GENOMIC DNA]</scope>
    <source>
        <strain evidence="3">DAG 2021-001</strain>
        <tissue evidence="3">Whole body minus gut</tissue>
    </source>
</reference>
<organism evidence="3 4">
    <name type="scientific">Gryllus longicercus</name>
    <dbReference type="NCBI Taxonomy" id="2509291"/>
    <lineage>
        <taxon>Eukaryota</taxon>
        <taxon>Metazoa</taxon>
        <taxon>Ecdysozoa</taxon>
        <taxon>Arthropoda</taxon>
        <taxon>Hexapoda</taxon>
        <taxon>Insecta</taxon>
        <taxon>Pterygota</taxon>
        <taxon>Neoptera</taxon>
        <taxon>Polyneoptera</taxon>
        <taxon>Orthoptera</taxon>
        <taxon>Ensifera</taxon>
        <taxon>Gryllidea</taxon>
        <taxon>Grylloidea</taxon>
        <taxon>Gryllidae</taxon>
        <taxon>Gryllinae</taxon>
        <taxon>Gryllus</taxon>
    </lineage>
</organism>
<protein>
    <recommendedName>
        <fullName evidence="5">Accessory gland protein</fullName>
    </recommendedName>
</protein>
<keyword evidence="4" id="KW-1185">Reference proteome</keyword>
<comment type="caution">
    <text evidence="3">The sequence shown here is derived from an EMBL/GenBank/DDBJ whole genome shotgun (WGS) entry which is preliminary data.</text>
</comment>
<evidence type="ECO:0000313" key="4">
    <source>
        <dbReference type="Proteomes" id="UP001378592"/>
    </source>
</evidence>
<sequence length="126" mass="13653">MAKLMAARTSGGVTMAVAALVLLLAAAAREAEARPRYLAIPLDDVALVEVDALAPEAEPALPSLMRAPRRAPQQVPIPQARVERSHHHHHHDEGHHAHGPHVDYGAHTGHHGAFGWYADFPVLKHH</sequence>